<dbReference type="Proteomes" id="UP000305238">
    <property type="component" value="Unassembled WGS sequence"/>
</dbReference>
<accession>A0A5S4HBX6</accession>
<evidence type="ECO:0000259" key="3">
    <source>
        <dbReference type="SMART" id="SM01119"/>
    </source>
</evidence>
<comment type="similarity">
    <text evidence="1">Belongs to the DSD1 family.</text>
</comment>
<dbReference type="SMART" id="SM01119">
    <property type="entry name" value="D-ser_dehydrat"/>
    <property type="match status" value="1"/>
</dbReference>
<dbReference type="PANTHER" id="PTHR28004">
    <property type="entry name" value="ZGC:162816-RELATED"/>
    <property type="match status" value="1"/>
</dbReference>
<sequence>MNLTIPNEQADWRTKGLWQPRAVPLEEFAAARHPLFGGPFTWPVMVARRSALDHNIAALAAFCGEHGLAFAPHGKTTMAPSLFQDQLDAGAWGITAATANQVLAYRTFGVPRILLANELLDPTALRWLGGEVDRGMEFLLYADSPEGVAAVSAAAGERPFRVLVELGHPGGRTGCRTVEELAGVARAVAAAPGAELAGVAGYEGGLPDVPSAAAYLRALRDATIALSPLLPRDAVVTAGGSAYFDQVAEHLAGDWLPGHDLTVVLRSGAYVSHDDGIYTKKTPFTRVPGSLDAALEIWAQVTSVPEPGLAIVGMGKREAPYDAGLPVPLKLRRADGTIVPAEGLSVTDTNDHHAYVAFGDQAPRPGDLICFGISHPCTAFDKWQVIPVVDDDHTVIDLIRTYF</sequence>
<organism evidence="4 5">
    <name type="scientific">Actinomadura geliboluensis</name>
    <dbReference type="NCBI Taxonomy" id="882440"/>
    <lineage>
        <taxon>Bacteria</taxon>
        <taxon>Bacillati</taxon>
        <taxon>Actinomycetota</taxon>
        <taxon>Actinomycetes</taxon>
        <taxon>Streptosporangiales</taxon>
        <taxon>Thermomonosporaceae</taxon>
        <taxon>Actinomadura</taxon>
    </lineage>
</organism>
<dbReference type="Pfam" id="PF01168">
    <property type="entry name" value="Ala_racemase_N"/>
    <property type="match status" value="1"/>
</dbReference>
<dbReference type="RefSeq" id="WP_138632082.1">
    <property type="nucleotide sequence ID" value="NZ_JASWDG010000015.1"/>
</dbReference>
<dbReference type="Gene3D" id="2.40.37.20">
    <property type="entry name" value="D-serine dehydratase-like domain"/>
    <property type="match status" value="1"/>
</dbReference>
<evidence type="ECO:0000313" key="4">
    <source>
        <dbReference type="EMBL" id="TMR42486.1"/>
    </source>
</evidence>
<proteinExistence type="inferred from homology"/>
<dbReference type="GO" id="GO:0016829">
    <property type="term" value="F:lyase activity"/>
    <property type="evidence" value="ECO:0007669"/>
    <property type="project" value="UniProtKB-KW"/>
</dbReference>
<dbReference type="Gene3D" id="3.20.20.10">
    <property type="entry name" value="Alanine racemase"/>
    <property type="match status" value="1"/>
</dbReference>
<dbReference type="InterPro" id="IPR029066">
    <property type="entry name" value="PLP-binding_barrel"/>
</dbReference>
<keyword evidence="5" id="KW-1185">Reference proteome</keyword>
<dbReference type="PANTHER" id="PTHR28004:SF8">
    <property type="entry name" value="D-SERINE DEAMINASE"/>
    <property type="match status" value="1"/>
</dbReference>
<dbReference type="SUPFAM" id="SSF51419">
    <property type="entry name" value="PLP-binding barrel"/>
    <property type="match status" value="1"/>
</dbReference>
<keyword evidence="2" id="KW-0456">Lyase</keyword>
<feature type="domain" description="D-serine dehydratase-like" evidence="3">
    <location>
        <begin position="294"/>
        <end position="390"/>
    </location>
</feature>
<dbReference type="InterPro" id="IPR042208">
    <property type="entry name" value="D-ser_dehydrat-like_sf"/>
</dbReference>
<dbReference type="InterPro" id="IPR001608">
    <property type="entry name" value="Ala_racemase_N"/>
</dbReference>
<dbReference type="AlphaFoldDB" id="A0A5S4HBX6"/>
<evidence type="ECO:0000256" key="1">
    <source>
        <dbReference type="ARBA" id="ARBA00005323"/>
    </source>
</evidence>
<dbReference type="Pfam" id="PF14031">
    <property type="entry name" value="D-ser_dehydrat"/>
    <property type="match status" value="1"/>
</dbReference>
<dbReference type="InterPro" id="IPR051466">
    <property type="entry name" value="D-amino_acid_metab_enzyme"/>
</dbReference>
<reference evidence="4 5" key="1">
    <citation type="submission" date="2019-05" db="EMBL/GenBank/DDBJ databases">
        <title>Draft genome sequence of Actinomadura geliboluensis A8036.</title>
        <authorList>
            <person name="Saricaoglu S."/>
            <person name="Isik K."/>
        </authorList>
    </citation>
    <scope>NUCLEOTIDE SEQUENCE [LARGE SCALE GENOMIC DNA]</scope>
    <source>
        <strain evidence="4 5">A8036</strain>
    </source>
</reference>
<protein>
    <submittedName>
        <fullName evidence="4">Alanine racemase</fullName>
    </submittedName>
</protein>
<dbReference type="InterPro" id="IPR026956">
    <property type="entry name" value="D-ser_dehydrat-like_dom"/>
</dbReference>
<comment type="caution">
    <text evidence="4">The sequence shown here is derived from an EMBL/GenBank/DDBJ whole genome shotgun (WGS) entry which is preliminary data.</text>
</comment>
<dbReference type="EMBL" id="VCKZ01000001">
    <property type="protein sequence ID" value="TMR42486.1"/>
    <property type="molecule type" value="Genomic_DNA"/>
</dbReference>
<evidence type="ECO:0000256" key="2">
    <source>
        <dbReference type="ARBA" id="ARBA00023239"/>
    </source>
</evidence>
<dbReference type="OrthoDB" id="9811417at2"/>
<evidence type="ECO:0000313" key="5">
    <source>
        <dbReference type="Proteomes" id="UP000305238"/>
    </source>
</evidence>
<name>A0A5S4HBX6_9ACTN</name>
<gene>
    <name evidence="4" type="ORF">ETD96_00300</name>
</gene>